<evidence type="ECO:0000259" key="1">
    <source>
        <dbReference type="Pfam" id="PF08241"/>
    </source>
</evidence>
<dbReference type="CDD" id="cd02440">
    <property type="entry name" value="AdoMet_MTases"/>
    <property type="match status" value="1"/>
</dbReference>
<organism evidence="2 3">
    <name type="scientific">Brucella ceti str. Cudo</name>
    <dbReference type="NCBI Taxonomy" id="595497"/>
    <lineage>
        <taxon>Bacteria</taxon>
        <taxon>Pseudomonadati</taxon>
        <taxon>Pseudomonadota</taxon>
        <taxon>Alphaproteobacteria</taxon>
        <taxon>Hyphomicrobiales</taxon>
        <taxon>Brucellaceae</taxon>
        <taxon>Brucella/Ochrobactrum group</taxon>
        <taxon>Brucella</taxon>
    </lineage>
</organism>
<reference evidence="2 3" key="1">
    <citation type="submission" date="2009-03" db="EMBL/GenBank/DDBJ databases">
        <authorList>
            <person name="Setubal J.C."/>
            <person name="Boyle S."/>
            <person name="Crasta O.R."/>
            <person name="Gillespie J.J."/>
            <person name="Kenyon R.W."/>
            <person name="Lu J."/>
            <person name="Mane S."/>
            <person name="Nagrani S."/>
            <person name="Shallom J.M."/>
            <person name="Shallom S."/>
            <person name="Shukla M."/>
            <person name="Snyder E.E."/>
            <person name="Sobral B.W."/>
            <person name="Wattam A.R."/>
            <person name="Will R."/>
            <person name="Williams K."/>
            <person name="Yoo H."/>
            <person name="Bruce D.H."/>
            <person name="Detter C."/>
            <person name="Munk C."/>
            <person name="Brettin T.S."/>
            <person name="Ficht T."/>
        </authorList>
    </citation>
    <scope>NUCLEOTIDE SEQUENCE [LARGE SCALE GENOMIC DNA]</scope>
    <source>
        <strain evidence="2 3">Cudo</strain>
    </source>
</reference>
<keyword evidence="2" id="KW-0808">Transferase</keyword>
<protein>
    <submittedName>
        <fullName evidence="2">Methyltransferase domain protein</fullName>
    </submittedName>
</protein>
<name>C0G816_9HYPH</name>
<dbReference type="Gene3D" id="3.40.50.150">
    <property type="entry name" value="Vaccinia Virus protein VP39"/>
    <property type="match status" value="1"/>
</dbReference>
<sequence length="311" mass="34658">MAVMHPDIIELRSFYDTTLGHLAERAVRMALAGLWSHVPGERLVGLGYSLPYLDRFGADTERTFAFMPAGQGAVAWPSAEKSTTALVFDEELPLPDSSIDRVLMVHALEYAENAQETLKEMWRVLAPNGRLVIVVPNRRGVWARFEHTPFGSGRPYSRTQLATLLREANFTVSTVSNALHFPPASRRWMMRPCLALESMGRRLWPLFAGVLIIEAQKRLYQGLPVSQRSSRRVFVPVLAPRGTPVSGLRKAPARTGKPVDRNRTFAHYAPRKRAARPFASLPEQGFSRLGRGGGICRQGSFNVDLLAEPKS</sequence>
<feature type="domain" description="Methyltransferase type 11" evidence="1">
    <location>
        <begin position="90"/>
        <end position="133"/>
    </location>
</feature>
<keyword evidence="2" id="KW-0489">Methyltransferase</keyword>
<dbReference type="AlphaFoldDB" id="C0G816"/>
<dbReference type="EMBL" id="ACJD01000005">
    <property type="protein sequence ID" value="EEH14057.1"/>
    <property type="molecule type" value="Genomic_DNA"/>
</dbReference>
<gene>
    <name evidence="2" type="ORF">BCETI_5000126</name>
</gene>
<evidence type="ECO:0000313" key="3">
    <source>
        <dbReference type="Proteomes" id="UP000003678"/>
    </source>
</evidence>
<accession>C0G816</accession>
<dbReference type="InterPro" id="IPR029063">
    <property type="entry name" value="SAM-dependent_MTases_sf"/>
</dbReference>
<proteinExistence type="predicted"/>
<dbReference type="Pfam" id="PF08241">
    <property type="entry name" value="Methyltransf_11"/>
    <property type="match status" value="1"/>
</dbReference>
<evidence type="ECO:0000313" key="2">
    <source>
        <dbReference type="EMBL" id="EEH14057.1"/>
    </source>
</evidence>
<comment type="caution">
    <text evidence="2">The sequence shown here is derived from an EMBL/GenBank/DDBJ whole genome shotgun (WGS) entry which is preliminary data.</text>
</comment>
<dbReference type="GO" id="GO:0032259">
    <property type="term" value="P:methylation"/>
    <property type="evidence" value="ECO:0007669"/>
    <property type="project" value="UniProtKB-KW"/>
</dbReference>
<dbReference type="SUPFAM" id="SSF53335">
    <property type="entry name" value="S-adenosyl-L-methionine-dependent methyltransferases"/>
    <property type="match status" value="1"/>
</dbReference>
<dbReference type="Proteomes" id="UP000003678">
    <property type="component" value="Unassembled WGS sequence"/>
</dbReference>
<dbReference type="GO" id="GO:0008757">
    <property type="term" value="F:S-adenosylmethionine-dependent methyltransferase activity"/>
    <property type="evidence" value="ECO:0007669"/>
    <property type="project" value="InterPro"/>
</dbReference>
<dbReference type="InterPro" id="IPR013216">
    <property type="entry name" value="Methyltransf_11"/>
</dbReference>